<organism evidence="2 3">
    <name type="scientific">Delftia tsuruhatensis</name>
    <dbReference type="NCBI Taxonomy" id="180282"/>
    <lineage>
        <taxon>Bacteria</taxon>
        <taxon>Pseudomonadati</taxon>
        <taxon>Pseudomonadota</taxon>
        <taxon>Betaproteobacteria</taxon>
        <taxon>Burkholderiales</taxon>
        <taxon>Comamonadaceae</taxon>
        <taxon>Delftia</taxon>
    </lineage>
</organism>
<keyword evidence="2" id="KW-0255">Endonuclease</keyword>
<keyword evidence="2" id="KW-0540">Nuclease</keyword>
<dbReference type="GO" id="GO:0016787">
    <property type="term" value="F:hydrolase activity"/>
    <property type="evidence" value="ECO:0007669"/>
    <property type="project" value="UniProtKB-KW"/>
</dbReference>
<dbReference type="Proteomes" id="UP001219066">
    <property type="component" value="Chromosome"/>
</dbReference>
<dbReference type="RefSeq" id="WP_126311392.1">
    <property type="nucleotide sequence ID" value="NZ_CP118775.1"/>
</dbReference>
<dbReference type="GeneID" id="83664390"/>
<protein>
    <submittedName>
        <fullName evidence="2">HNH endonuclease signature motif containing protein</fullName>
        <ecNumber evidence="2">3.1.-.-</ecNumber>
    </submittedName>
</protein>
<dbReference type="GO" id="GO:0004519">
    <property type="term" value="F:endonuclease activity"/>
    <property type="evidence" value="ECO:0007669"/>
    <property type="project" value="UniProtKB-KW"/>
</dbReference>
<dbReference type="AlphaFoldDB" id="A0AAX3SCN3"/>
<dbReference type="Pfam" id="PF13391">
    <property type="entry name" value="HNH_2"/>
    <property type="match status" value="1"/>
</dbReference>
<gene>
    <name evidence="2" type="ORF">PYR84_15505</name>
</gene>
<sequence>MTSDFSHTVLIEWKSGIEIVRLNLTGDPYRCGHRIETIERWPELENELIYQASVDQHVVRDSAHEIRLTYEKANNESAAEHNEAWGHSLLQIDTKKRTARAKWLDEKPGWSGRGRAILISEAMHATLEYETVARIKRQQNFRYTMETVYGGKCALTGETCTDLLDAAHIIEVNARGGNGTTNGILLRTDLHRLFDRNLLTIDESGRVILSAKLKVSQSYREALSGLQMRDELFKKIKHSLKARQEIFN</sequence>
<evidence type="ECO:0000259" key="1">
    <source>
        <dbReference type="Pfam" id="PF13391"/>
    </source>
</evidence>
<keyword evidence="2" id="KW-0378">Hydrolase</keyword>
<evidence type="ECO:0000313" key="3">
    <source>
        <dbReference type="Proteomes" id="UP001219066"/>
    </source>
</evidence>
<dbReference type="EC" id="3.1.-.-" evidence="2"/>
<dbReference type="EMBL" id="CP120956">
    <property type="protein sequence ID" value="WFF78350.1"/>
    <property type="molecule type" value="Genomic_DNA"/>
</dbReference>
<accession>A0AAX3SCN3</accession>
<dbReference type="InterPro" id="IPR003615">
    <property type="entry name" value="HNH_nuc"/>
</dbReference>
<name>A0AAX3SCN3_9BURK</name>
<reference evidence="2" key="1">
    <citation type="submission" date="2023-03" db="EMBL/GenBank/DDBJ databases">
        <title>Synergistic degradation of erythromycin by symbiotic bacteria Ery-6A and Ery-6B and application in simulated water remediation.</title>
        <authorList>
            <person name="Xu S."/>
        </authorList>
    </citation>
    <scope>NUCLEOTIDE SEQUENCE</scope>
    <source>
        <strain evidence="2">Ery-6A</strain>
    </source>
</reference>
<proteinExistence type="predicted"/>
<evidence type="ECO:0000313" key="2">
    <source>
        <dbReference type="EMBL" id="WFF78350.1"/>
    </source>
</evidence>
<feature type="domain" description="HNH nuclease" evidence="1">
    <location>
        <begin position="153"/>
        <end position="202"/>
    </location>
</feature>